<dbReference type="EMBL" id="CH933809">
    <property type="protein sequence ID" value="KRG05948.1"/>
    <property type="molecule type" value="Genomic_DNA"/>
</dbReference>
<keyword evidence="1" id="KW-0175">Coiled coil</keyword>
<name>A0A0Q9XBV7_DROMO</name>
<organism evidence="2 3">
    <name type="scientific">Drosophila mojavensis</name>
    <name type="common">Fruit fly</name>
    <dbReference type="NCBI Taxonomy" id="7230"/>
    <lineage>
        <taxon>Eukaryota</taxon>
        <taxon>Metazoa</taxon>
        <taxon>Ecdysozoa</taxon>
        <taxon>Arthropoda</taxon>
        <taxon>Hexapoda</taxon>
        <taxon>Insecta</taxon>
        <taxon>Pterygota</taxon>
        <taxon>Neoptera</taxon>
        <taxon>Endopterygota</taxon>
        <taxon>Diptera</taxon>
        <taxon>Brachycera</taxon>
        <taxon>Muscomorpha</taxon>
        <taxon>Ephydroidea</taxon>
        <taxon>Drosophilidae</taxon>
        <taxon>Drosophila</taxon>
    </lineage>
</organism>
<dbReference type="InParanoid" id="A0A0Q9XBV7"/>
<dbReference type="OrthoDB" id="8043893at2759"/>
<feature type="coiled-coil region" evidence="1">
    <location>
        <begin position="17"/>
        <end position="44"/>
    </location>
</feature>
<dbReference type="Proteomes" id="UP000009192">
    <property type="component" value="Unassembled WGS sequence"/>
</dbReference>
<dbReference type="AlphaFoldDB" id="A0A0Q9XBV7"/>
<sequence length="304" mass="35063">MSNATLHIVPAAPRGDIIRLQNIISKIEDDLRSTNEKLGNLRQLIRTESNIKSRDIYLNKVCDMVKEQHRIRSILHSHRSKLKRLESKKKLKFVTKQIPQQAKNSKLLELFHNYETKETGVDTQTARNSEAPKRKILDNEETVNGEDKPAKQIIIDNHGRTMKCLKAHVKKRITEEEQKLVVPQIVKVEQAKYSDDDTLTLEETKPETEELPISQEEKLVVKIEIDEESEYIKETEQIEEEKPELSVETPQANTIVISNHRDAMQCLKALQEYAMLNENYRAIGLLSETEKAFVSPADVTDFEL</sequence>
<evidence type="ECO:0000256" key="1">
    <source>
        <dbReference type="SAM" id="Coils"/>
    </source>
</evidence>
<accession>A0A0Q9XBV7</accession>
<reference evidence="2 3" key="1">
    <citation type="journal article" date="2007" name="Nature">
        <title>Evolution of genes and genomes on the Drosophila phylogeny.</title>
        <authorList>
            <consortium name="Drosophila 12 Genomes Consortium"/>
            <person name="Clark A.G."/>
            <person name="Eisen M.B."/>
            <person name="Smith D.R."/>
            <person name="Bergman C.M."/>
            <person name="Oliver B."/>
            <person name="Markow T.A."/>
            <person name="Kaufman T.C."/>
            <person name="Kellis M."/>
            <person name="Gelbart W."/>
            <person name="Iyer V.N."/>
            <person name="Pollard D.A."/>
            <person name="Sackton T.B."/>
            <person name="Larracuente A.M."/>
            <person name="Singh N.D."/>
            <person name="Abad J.P."/>
            <person name="Abt D.N."/>
            <person name="Adryan B."/>
            <person name="Aguade M."/>
            <person name="Akashi H."/>
            <person name="Anderson W.W."/>
            <person name="Aquadro C.F."/>
            <person name="Ardell D.H."/>
            <person name="Arguello R."/>
            <person name="Artieri C.G."/>
            <person name="Barbash D.A."/>
            <person name="Barker D."/>
            <person name="Barsanti P."/>
            <person name="Batterham P."/>
            <person name="Batzoglou S."/>
            <person name="Begun D."/>
            <person name="Bhutkar A."/>
            <person name="Blanco E."/>
            <person name="Bosak S.A."/>
            <person name="Bradley R.K."/>
            <person name="Brand A.D."/>
            <person name="Brent M.R."/>
            <person name="Brooks A.N."/>
            <person name="Brown R.H."/>
            <person name="Butlin R.K."/>
            <person name="Caggese C."/>
            <person name="Calvi B.R."/>
            <person name="Bernardo de Carvalho A."/>
            <person name="Caspi A."/>
            <person name="Castrezana S."/>
            <person name="Celniker S.E."/>
            <person name="Chang J.L."/>
            <person name="Chapple C."/>
            <person name="Chatterji S."/>
            <person name="Chinwalla A."/>
            <person name="Civetta A."/>
            <person name="Clifton S.W."/>
            <person name="Comeron J.M."/>
            <person name="Costello J.C."/>
            <person name="Coyne J.A."/>
            <person name="Daub J."/>
            <person name="David R.G."/>
            <person name="Delcher A.L."/>
            <person name="Delehaunty K."/>
            <person name="Do C.B."/>
            <person name="Ebling H."/>
            <person name="Edwards K."/>
            <person name="Eickbush T."/>
            <person name="Evans J.D."/>
            <person name="Filipski A."/>
            <person name="Findeiss S."/>
            <person name="Freyhult E."/>
            <person name="Fulton L."/>
            <person name="Fulton R."/>
            <person name="Garcia A.C."/>
            <person name="Gardiner A."/>
            <person name="Garfield D.A."/>
            <person name="Garvin B.E."/>
            <person name="Gibson G."/>
            <person name="Gilbert D."/>
            <person name="Gnerre S."/>
            <person name="Godfrey J."/>
            <person name="Good R."/>
            <person name="Gotea V."/>
            <person name="Gravely B."/>
            <person name="Greenberg A.J."/>
            <person name="Griffiths-Jones S."/>
            <person name="Gross S."/>
            <person name="Guigo R."/>
            <person name="Gustafson E.A."/>
            <person name="Haerty W."/>
            <person name="Hahn M.W."/>
            <person name="Halligan D.L."/>
            <person name="Halpern A.L."/>
            <person name="Halter G.M."/>
            <person name="Han M.V."/>
            <person name="Heger A."/>
            <person name="Hillier L."/>
            <person name="Hinrichs A.S."/>
            <person name="Holmes I."/>
            <person name="Hoskins R.A."/>
            <person name="Hubisz M.J."/>
            <person name="Hultmark D."/>
            <person name="Huntley M.A."/>
            <person name="Jaffe D.B."/>
            <person name="Jagadeeshan S."/>
            <person name="Jeck W.R."/>
            <person name="Johnson J."/>
            <person name="Jones C.D."/>
            <person name="Jordan W.C."/>
            <person name="Karpen G.H."/>
            <person name="Kataoka E."/>
            <person name="Keightley P.D."/>
            <person name="Kheradpour P."/>
            <person name="Kirkness E.F."/>
            <person name="Koerich L.B."/>
            <person name="Kristiansen K."/>
            <person name="Kudrna D."/>
            <person name="Kulathinal R.J."/>
            <person name="Kumar S."/>
            <person name="Kwok R."/>
            <person name="Lander E."/>
            <person name="Langley C.H."/>
            <person name="Lapoint R."/>
            <person name="Lazzaro B.P."/>
            <person name="Lee S.J."/>
            <person name="Levesque L."/>
            <person name="Li R."/>
            <person name="Lin C.F."/>
            <person name="Lin M.F."/>
            <person name="Lindblad-Toh K."/>
            <person name="Llopart A."/>
            <person name="Long M."/>
            <person name="Low L."/>
            <person name="Lozovsky E."/>
            <person name="Lu J."/>
            <person name="Luo M."/>
            <person name="Machado C.A."/>
            <person name="Makalowski W."/>
            <person name="Marzo M."/>
            <person name="Matsuda M."/>
            <person name="Matzkin L."/>
            <person name="McAllister B."/>
            <person name="McBride C.S."/>
            <person name="McKernan B."/>
            <person name="McKernan K."/>
            <person name="Mendez-Lago M."/>
            <person name="Minx P."/>
            <person name="Mollenhauer M.U."/>
            <person name="Montooth K."/>
            <person name="Mount S.M."/>
            <person name="Mu X."/>
            <person name="Myers E."/>
            <person name="Negre B."/>
            <person name="Newfeld S."/>
            <person name="Nielsen R."/>
            <person name="Noor M.A."/>
            <person name="O'Grady P."/>
            <person name="Pachter L."/>
            <person name="Papaceit M."/>
            <person name="Parisi M.J."/>
            <person name="Parisi M."/>
            <person name="Parts L."/>
            <person name="Pedersen J.S."/>
            <person name="Pesole G."/>
            <person name="Phillippy A.M."/>
            <person name="Ponting C.P."/>
            <person name="Pop M."/>
            <person name="Porcelli D."/>
            <person name="Powell J.R."/>
            <person name="Prohaska S."/>
            <person name="Pruitt K."/>
            <person name="Puig M."/>
            <person name="Quesneville H."/>
            <person name="Ram K.R."/>
            <person name="Rand D."/>
            <person name="Rasmussen M.D."/>
            <person name="Reed L.K."/>
            <person name="Reenan R."/>
            <person name="Reily A."/>
            <person name="Remington K.A."/>
            <person name="Rieger T.T."/>
            <person name="Ritchie M.G."/>
            <person name="Robin C."/>
            <person name="Rogers Y.H."/>
            <person name="Rohde C."/>
            <person name="Rozas J."/>
            <person name="Rubenfield M.J."/>
            <person name="Ruiz A."/>
            <person name="Russo S."/>
            <person name="Salzberg S.L."/>
            <person name="Sanchez-Gracia A."/>
            <person name="Saranga D.J."/>
            <person name="Sato H."/>
            <person name="Schaeffer S.W."/>
            <person name="Schatz M.C."/>
            <person name="Schlenke T."/>
            <person name="Schwartz R."/>
            <person name="Segarra C."/>
            <person name="Singh R.S."/>
            <person name="Sirot L."/>
            <person name="Sirota M."/>
            <person name="Sisneros N.B."/>
            <person name="Smith C.D."/>
            <person name="Smith T.F."/>
            <person name="Spieth J."/>
            <person name="Stage D.E."/>
            <person name="Stark A."/>
            <person name="Stephan W."/>
            <person name="Strausberg R.L."/>
            <person name="Strempel S."/>
            <person name="Sturgill D."/>
            <person name="Sutton G."/>
            <person name="Sutton G.G."/>
            <person name="Tao W."/>
            <person name="Teichmann S."/>
            <person name="Tobari Y.N."/>
            <person name="Tomimura Y."/>
            <person name="Tsolas J.M."/>
            <person name="Valente V.L."/>
            <person name="Venter E."/>
            <person name="Venter J.C."/>
            <person name="Vicario S."/>
            <person name="Vieira F.G."/>
            <person name="Vilella A.J."/>
            <person name="Villasante A."/>
            <person name="Walenz B."/>
            <person name="Wang J."/>
            <person name="Wasserman M."/>
            <person name="Watts T."/>
            <person name="Wilson D."/>
            <person name="Wilson R.K."/>
            <person name="Wing R.A."/>
            <person name="Wolfner M.F."/>
            <person name="Wong A."/>
            <person name="Wong G.K."/>
            <person name="Wu C.I."/>
            <person name="Wu G."/>
            <person name="Yamamoto D."/>
            <person name="Yang H.P."/>
            <person name="Yang S.P."/>
            <person name="Yorke J.A."/>
            <person name="Yoshida K."/>
            <person name="Zdobnov E."/>
            <person name="Zhang P."/>
            <person name="Zhang Y."/>
            <person name="Zimin A.V."/>
            <person name="Baldwin J."/>
            <person name="Abdouelleil A."/>
            <person name="Abdulkadir J."/>
            <person name="Abebe A."/>
            <person name="Abera B."/>
            <person name="Abreu J."/>
            <person name="Acer S.C."/>
            <person name="Aftuck L."/>
            <person name="Alexander A."/>
            <person name="An P."/>
            <person name="Anderson E."/>
            <person name="Anderson S."/>
            <person name="Arachi H."/>
            <person name="Azer M."/>
            <person name="Bachantsang P."/>
            <person name="Barry A."/>
            <person name="Bayul T."/>
            <person name="Berlin A."/>
            <person name="Bessette D."/>
            <person name="Bloom T."/>
            <person name="Blye J."/>
            <person name="Boguslavskiy L."/>
            <person name="Bonnet C."/>
            <person name="Boukhgalter B."/>
            <person name="Bourzgui I."/>
            <person name="Brown A."/>
            <person name="Cahill P."/>
            <person name="Channer S."/>
            <person name="Cheshatsang Y."/>
            <person name="Chuda L."/>
            <person name="Citroen M."/>
            <person name="Collymore A."/>
            <person name="Cooke P."/>
            <person name="Costello M."/>
            <person name="D'Aco K."/>
            <person name="Daza R."/>
            <person name="De Haan G."/>
            <person name="DeGray S."/>
            <person name="DeMaso C."/>
            <person name="Dhargay N."/>
            <person name="Dooley K."/>
            <person name="Dooley E."/>
            <person name="Doricent M."/>
            <person name="Dorje P."/>
            <person name="Dorjee K."/>
            <person name="Dupes A."/>
            <person name="Elong R."/>
            <person name="Falk J."/>
            <person name="Farina A."/>
            <person name="Faro S."/>
            <person name="Ferguson D."/>
            <person name="Fisher S."/>
            <person name="Foley C.D."/>
            <person name="Franke A."/>
            <person name="Friedrich D."/>
            <person name="Gadbois L."/>
            <person name="Gearin G."/>
            <person name="Gearin C.R."/>
            <person name="Giannoukos G."/>
            <person name="Goode T."/>
            <person name="Graham J."/>
            <person name="Grandbois E."/>
            <person name="Grewal S."/>
            <person name="Gyaltsen K."/>
            <person name="Hafez N."/>
            <person name="Hagos B."/>
            <person name="Hall J."/>
            <person name="Henson C."/>
            <person name="Hollinger A."/>
            <person name="Honan T."/>
            <person name="Huard M.D."/>
            <person name="Hughes L."/>
            <person name="Hurhula B."/>
            <person name="Husby M.E."/>
            <person name="Kamat A."/>
            <person name="Kanga B."/>
            <person name="Kashin S."/>
            <person name="Khazanovich D."/>
            <person name="Kisner P."/>
            <person name="Lance K."/>
            <person name="Lara M."/>
            <person name="Lee W."/>
            <person name="Lennon N."/>
            <person name="Letendre F."/>
            <person name="LeVine R."/>
            <person name="Lipovsky A."/>
            <person name="Liu X."/>
            <person name="Liu J."/>
            <person name="Liu S."/>
            <person name="Lokyitsang T."/>
            <person name="Lokyitsang Y."/>
            <person name="Lubonja R."/>
            <person name="Lui A."/>
            <person name="MacDonald P."/>
            <person name="Magnisalis V."/>
            <person name="Maru K."/>
            <person name="Matthews C."/>
            <person name="McCusker W."/>
            <person name="McDonough S."/>
            <person name="Mehta T."/>
            <person name="Meldrim J."/>
            <person name="Meneus L."/>
            <person name="Mihai O."/>
            <person name="Mihalev A."/>
            <person name="Mihova T."/>
            <person name="Mittelman R."/>
            <person name="Mlenga V."/>
            <person name="Montmayeur A."/>
            <person name="Mulrain L."/>
            <person name="Navidi A."/>
            <person name="Naylor J."/>
            <person name="Negash T."/>
            <person name="Nguyen T."/>
            <person name="Nguyen N."/>
            <person name="Nicol R."/>
            <person name="Norbu C."/>
            <person name="Norbu N."/>
            <person name="Novod N."/>
            <person name="O'Neill B."/>
            <person name="Osman S."/>
            <person name="Markiewicz E."/>
            <person name="Oyono O.L."/>
            <person name="Patti C."/>
            <person name="Phunkhang P."/>
            <person name="Pierre F."/>
            <person name="Priest M."/>
            <person name="Raghuraman S."/>
            <person name="Rege F."/>
            <person name="Reyes R."/>
            <person name="Rise C."/>
            <person name="Rogov P."/>
            <person name="Ross K."/>
            <person name="Ryan E."/>
            <person name="Settipalli S."/>
            <person name="Shea T."/>
            <person name="Sherpa N."/>
            <person name="Shi L."/>
            <person name="Shih D."/>
            <person name="Sparrow T."/>
            <person name="Spaulding J."/>
            <person name="Stalker J."/>
            <person name="Stange-Thomann N."/>
            <person name="Stavropoulos S."/>
            <person name="Stone C."/>
            <person name="Strader C."/>
            <person name="Tesfaye S."/>
            <person name="Thomson T."/>
            <person name="Thoulutsang Y."/>
            <person name="Thoulutsang D."/>
            <person name="Topham K."/>
            <person name="Topping I."/>
            <person name="Tsamla T."/>
            <person name="Vassiliev H."/>
            <person name="Vo A."/>
            <person name="Wangchuk T."/>
            <person name="Wangdi T."/>
            <person name="Weiand M."/>
            <person name="Wilkinson J."/>
            <person name="Wilson A."/>
            <person name="Yadav S."/>
            <person name="Young G."/>
            <person name="Yu Q."/>
            <person name="Zembek L."/>
            <person name="Zhong D."/>
            <person name="Zimmer A."/>
            <person name="Zwirko Z."/>
            <person name="Jaffe D.B."/>
            <person name="Alvarez P."/>
            <person name="Brockman W."/>
            <person name="Butler J."/>
            <person name="Chin C."/>
            <person name="Gnerre S."/>
            <person name="Grabherr M."/>
            <person name="Kleber M."/>
            <person name="Mauceli E."/>
            <person name="MacCallum I."/>
        </authorList>
    </citation>
    <scope>NUCLEOTIDE SEQUENCE [LARGE SCALE GENOMIC DNA]</scope>
    <source>
        <strain evidence="3">Tucson 15081-1352.22</strain>
    </source>
</reference>
<protein>
    <submittedName>
        <fullName evidence="2">Uncharacterized protein, isoform C</fullName>
    </submittedName>
</protein>
<gene>
    <name evidence="2" type="primary">Dmoj\GI12296</name>
    <name evidence="2" type="ORF">Dmoj_GI12296</name>
</gene>
<keyword evidence="3" id="KW-1185">Reference proteome</keyword>
<proteinExistence type="predicted"/>
<evidence type="ECO:0000313" key="2">
    <source>
        <dbReference type="EMBL" id="KRG05948.1"/>
    </source>
</evidence>
<evidence type="ECO:0000313" key="3">
    <source>
        <dbReference type="Proteomes" id="UP000009192"/>
    </source>
</evidence>